<dbReference type="AlphaFoldDB" id="A0AAE0N7E9"/>
<gene>
    <name evidence="3" type="ORF">B0T24DRAFT_552173</name>
</gene>
<name>A0AAE0N7E9_9PEZI</name>
<evidence type="ECO:0000259" key="1">
    <source>
        <dbReference type="Pfam" id="PF00753"/>
    </source>
</evidence>
<organism evidence="3 4">
    <name type="scientific">Lasiosphaeria ovina</name>
    <dbReference type="NCBI Taxonomy" id="92902"/>
    <lineage>
        <taxon>Eukaryota</taxon>
        <taxon>Fungi</taxon>
        <taxon>Dikarya</taxon>
        <taxon>Ascomycota</taxon>
        <taxon>Pezizomycotina</taxon>
        <taxon>Sordariomycetes</taxon>
        <taxon>Sordariomycetidae</taxon>
        <taxon>Sordariales</taxon>
        <taxon>Lasiosphaeriaceae</taxon>
        <taxon>Lasiosphaeria</taxon>
    </lineage>
</organism>
<dbReference type="GO" id="GO:0051920">
    <property type="term" value="F:peroxiredoxin activity"/>
    <property type="evidence" value="ECO:0007669"/>
    <property type="project" value="InterPro"/>
</dbReference>
<dbReference type="EMBL" id="JAULSN010000004">
    <property type="protein sequence ID" value="KAK3373035.1"/>
    <property type="molecule type" value="Genomic_DNA"/>
</dbReference>
<dbReference type="Pfam" id="PF00753">
    <property type="entry name" value="Lactamase_B"/>
    <property type="match status" value="1"/>
</dbReference>
<proteinExistence type="predicted"/>
<dbReference type="PANTHER" id="PTHR33930:SF2">
    <property type="entry name" value="BLR3452 PROTEIN"/>
    <property type="match status" value="1"/>
</dbReference>
<sequence length="672" mass="73326">MATARTPGPRPAIVRVSALHGGHFSIPEENFVQPCSPGARSTVPSLCFLVEHEEVPSDSNTARKPTRVVFDLGVRRNVARYAEPIRRHVALRQPMDTRPDVVDSLARGELTPDDIDFVVYSHVHWDHVGDPAPFSRSTFVVGHGSLAVLAGRSPELRGSHSFFEADLLNPARTVELPDPSANSNTTAVAEAAPFTKPWQPLAELRLPATLDVFGDGSLLVIDAPGHLPGHVNLLARVEGEGEDGATRWVYLAGDACHDRRILRGERRIGEWRDAHGQVCCIHADRPRAESTIDMVRGLEEAGVEVVFAHDVEWEKDEKNQGRFFGAGVEHGRFSSYSSVSFLTPTSDIRQCQPRRSPFTVSWLPQRRRFPTRHNFPFPFPSPRGSCIGEASCLSNTPTHTTVTMAADGQTTQQQRDTFTRRVGADAFHDGWASILALSPEFFSASVSLSAVPREKGHLSRKDQALIGLAVDSAATHLYAPGIRAHAAAALREGATVAELVEVVELASTLGIHACNIGVPLLVDVLREEGLFQDEIAKPFDSVQERLKAEFAAKRGYWHAFWEDFLRLDPEFFAAYLEFSSVPWTKDVPGAATGGRGVLEPKMKELVYCAFDCASTHLYVPGLKLHMKNALGYGATPHEIVEVLEIATLLSLHTAHVAAPIIAELAAALGAAA</sequence>
<reference evidence="3" key="2">
    <citation type="submission" date="2023-06" db="EMBL/GenBank/DDBJ databases">
        <authorList>
            <consortium name="Lawrence Berkeley National Laboratory"/>
            <person name="Haridas S."/>
            <person name="Hensen N."/>
            <person name="Bonometti L."/>
            <person name="Westerberg I."/>
            <person name="Brannstrom I.O."/>
            <person name="Guillou S."/>
            <person name="Cros-Aarteil S."/>
            <person name="Calhoun S."/>
            <person name="Kuo A."/>
            <person name="Mondo S."/>
            <person name="Pangilinan J."/>
            <person name="Riley R."/>
            <person name="Labutti K."/>
            <person name="Andreopoulos B."/>
            <person name="Lipzen A."/>
            <person name="Chen C."/>
            <person name="Yanf M."/>
            <person name="Daum C."/>
            <person name="Ng V."/>
            <person name="Clum A."/>
            <person name="Steindorff A."/>
            <person name="Ohm R."/>
            <person name="Martin F."/>
            <person name="Silar P."/>
            <person name="Natvig D."/>
            <person name="Lalanne C."/>
            <person name="Gautier V."/>
            <person name="Ament-Velasquez S.L."/>
            <person name="Kruys A."/>
            <person name="Hutchinson M.I."/>
            <person name="Powell A.J."/>
            <person name="Barry K."/>
            <person name="Miller A.N."/>
            <person name="Grigoriev I.V."/>
            <person name="Debuchy R."/>
            <person name="Gladieux P."/>
            <person name="Thoren M.H."/>
            <person name="Johannesson H."/>
        </authorList>
    </citation>
    <scope>NUCLEOTIDE SEQUENCE</scope>
    <source>
        <strain evidence="3">CBS 958.72</strain>
    </source>
</reference>
<dbReference type="InterPro" id="IPR001279">
    <property type="entry name" value="Metallo-B-lactamas"/>
</dbReference>
<comment type="caution">
    <text evidence="3">The sequence shown here is derived from an EMBL/GenBank/DDBJ whole genome shotgun (WGS) entry which is preliminary data.</text>
</comment>
<dbReference type="SUPFAM" id="SSF69118">
    <property type="entry name" value="AhpD-like"/>
    <property type="match status" value="1"/>
</dbReference>
<reference evidence="3" key="1">
    <citation type="journal article" date="2023" name="Mol. Phylogenet. Evol.">
        <title>Genome-scale phylogeny and comparative genomics of the fungal order Sordariales.</title>
        <authorList>
            <person name="Hensen N."/>
            <person name="Bonometti L."/>
            <person name="Westerberg I."/>
            <person name="Brannstrom I.O."/>
            <person name="Guillou S."/>
            <person name="Cros-Aarteil S."/>
            <person name="Calhoun S."/>
            <person name="Haridas S."/>
            <person name="Kuo A."/>
            <person name="Mondo S."/>
            <person name="Pangilinan J."/>
            <person name="Riley R."/>
            <person name="LaButti K."/>
            <person name="Andreopoulos B."/>
            <person name="Lipzen A."/>
            <person name="Chen C."/>
            <person name="Yan M."/>
            <person name="Daum C."/>
            <person name="Ng V."/>
            <person name="Clum A."/>
            <person name="Steindorff A."/>
            <person name="Ohm R.A."/>
            <person name="Martin F."/>
            <person name="Silar P."/>
            <person name="Natvig D.O."/>
            <person name="Lalanne C."/>
            <person name="Gautier V."/>
            <person name="Ament-Velasquez S.L."/>
            <person name="Kruys A."/>
            <person name="Hutchinson M.I."/>
            <person name="Powell A.J."/>
            <person name="Barry K."/>
            <person name="Miller A.N."/>
            <person name="Grigoriev I.V."/>
            <person name="Debuchy R."/>
            <person name="Gladieux P."/>
            <person name="Hiltunen Thoren M."/>
            <person name="Johannesson H."/>
        </authorList>
    </citation>
    <scope>NUCLEOTIDE SEQUENCE</scope>
    <source>
        <strain evidence="3">CBS 958.72</strain>
    </source>
</reference>
<dbReference type="Proteomes" id="UP001287356">
    <property type="component" value="Unassembled WGS sequence"/>
</dbReference>
<dbReference type="Pfam" id="PF02627">
    <property type="entry name" value="CMD"/>
    <property type="match status" value="2"/>
</dbReference>
<feature type="domain" description="Metallo-beta-lactamase" evidence="1">
    <location>
        <begin position="68"/>
        <end position="233"/>
    </location>
</feature>
<dbReference type="InterPro" id="IPR036866">
    <property type="entry name" value="RibonucZ/Hydroxyglut_hydro"/>
</dbReference>
<dbReference type="Gene3D" id="1.20.1290.10">
    <property type="entry name" value="AhpD-like"/>
    <property type="match status" value="1"/>
</dbReference>
<feature type="domain" description="Carboxymuconolactone decarboxylase-like" evidence="2">
    <location>
        <begin position="439"/>
        <end position="507"/>
    </location>
</feature>
<dbReference type="InterPro" id="IPR003779">
    <property type="entry name" value="CMD-like"/>
</dbReference>
<evidence type="ECO:0000313" key="3">
    <source>
        <dbReference type="EMBL" id="KAK3373035.1"/>
    </source>
</evidence>
<evidence type="ECO:0000259" key="2">
    <source>
        <dbReference type="Pfam" id="PF02627"/>
    </source>
</evidence>
<dbReference type="SUPFAM" id="SSF56281">
    <property type="entry name" value="Metallo-hydrolase/oxidoreductase"/>
    <property type="match status" value="1"/>
</dbReference>
<keyword evidence="4" id="KW-1185">Reference proteome</keyword>
<accession>A0AAE0N7E9</accession>
<feature type="domain" description="Carboxymuconolactone decarboxylase-like" evidence="2">
    <location>
        <begin position="592"/>
        <end position="650"/>
    </location>
</feature>
<protein>
    <submittedName>
        <fullName evidence="3">AhpD-like protein</fullName>
    </submittedName>
</protein>
<evidence type="ECO:0000313" key="4">
    <source>
        <dbReference type="Proteomes" id="UP001287356"/>
    </source>
</evidence>
<dbReference type="CDD" id="cd07730">
    <property type="entry name" value="metallo-hydrolase-like_MBL-fold"/>
    <property type="match status" value="1"/>
</dbReference>
<dbReference type="InterPro" id="IPR029032">
    <property type="entry name" value="AhpD-like"/>
</dbReference>
<dbReference type="Gene3D" id="3.60.15.10">
    <property type="entry name" value="Ribonuclease Z/Hydroxyacylglutathione hydrolase-like"/>
    <property type="match status" value="1"/>
</dbReference>
<dbReference type="PANTHER" id="PTHR33930">
    <property type="entry name" value="ALKYL HYDROPEROXIDE REDUCTASE AHPD"/>
    <property type="match status" value="1"/>
</dbReference>